<dbReference type="InterPro" id="IPR056835">
    <property type="entry name" value="ARM_TT21_5th"/>
</dbReference>
<dbReference type="SUPFAM" id="SSF48452">
    <property type="entry name" value="TPR-like"/>
    <property type="match status" value="5"/>
</dbReference>
<dbReference type="GO" id="GO:0035721">
    <property type="term" value="P:intraciliary retrograde transport"/>
    <property type="evidence" value="ECO:0007669"/>
    <property type="project" value="TreeGrafter"/>
</dbReference>
<dbReference type="Pfam" id="PF25064">
    <property type="entry name" value="ARM_TT21_5th"/>
    <property type="match status" value="1"/>
</dbReference>
<dbReference type="InterPro" id="IPR056832">
    <property type="entry name" value="ARM_TT21_2nd"/>
</dbReference>
<evidence type="ECO:0000256" key="2">
    <source>
        <dbReference type="ARBA" id="ARBA00022737"/>
    </source>
</evidence>
<dbReference type="InterPro" id="IPR056833">
    <property type="entry name" value="ARM_TT21_N"/>
</dbReference>
<dbReference type="EnsemblMetazoa" id="SMAR005275-RA">
    <property type="protein sequence ID" value="SMAR005275-PA"/>
    <property type="gene ID" value="SMAR005275"/>
</dbReference>
<dbReference type="GO" id="GO:0061512">
    <property type="term" value="P:protein localization to cilium"/>
    <property type="evidence" value="ECO:0007669"/>
    <property type="project" value="TreeGrafter"/>
</dbReference>
<reference evidence="11" key="1">
    <citation type="submission" date="2011-05" db="EMBL/GenBank/DDBJ databases">
        <authorList>
            <person name="Richards S.R."/>
            <person name="Qu J."/>
            <person name="Jiang H."/>
            <person name="Jhangiani S.N."/>
            <person name="Agravi P."/>
            <person name="Goodspeed R."/>
            <person name="Gross S."/>
            <person name="Mandapat C."/>
            <person name="Jackson L."/>
            <person name="Mathew T."/>
            <person name="Pu L."/>
            <person name="Thornton R."/>
            <person name="Saada N."/>
            <person name="Wilczek-Boney K.B."/>
            <person name="Lee S."/>
            <person name="Kovar C."/>
            <person name="Wu Y."/>
            <person name="Scherer S.E."/>
            <person name="Worley K.C."/>
            <person name="Muzny D.M."/>
            <person name="Gibbs R."/>
        </authorList>
    </citation>
    <scope>NUCLEOTIDE SEQUENCE</scope>
    <source>
        <strain evidence="11">Brora</strain>
    </source>
</reference>
<dbReference type="PhylomeDB" id="T1IVS4"/>
<dbReference type="STRING" id="126957.T1IVS4"/>
<name>T1IVS4_STRMM</name>
<evidence type="ECO:0000313" key="11">
    <source>
        <dbReference type="Proteomes" id="UP000014500"/>
    </source>
</evidence>
<feature type="domain" description="Tetratricopeptide repeat protein 21A/21B N-terminal ARM repeat" evidence="6">
    <location>
        <begin position="53"/>
        <end position="163"/>
    </location>
</feature>
<feature type="repeat" description="TPR" evidence="4">
    <location>
        <begin position="651"/>
        <end position="684"/>
    </location>
</feature>
<dbReference type="Pfam" id="PF25060">
    <property type="entry name" value="ARM_TT21_2nd"/>
    <property type="match status" value="1"/>
</dbReference>
<evidence type="ECO:0000259" key="8">
    <source>
        <dbReference type="Pfam" id="PF25064"/>
    </source>
</evidence>
<proteinExistence type="inferred from homology"/>
<keyword evidence="3 4" id="KW-0802">TPR repeat</keyword>
<dbReference type="eggNOG" id="ENOG502QQAB">
    <property type="taxonomic scope" value="Eukaryota"/>
</dbReference>
<dbReference type="FunFam" id="1.25.40.10:FF:000377">
    <property type="entry name" value="Tetratricopeptide repeat domain 21B"/>
    <property type="match status" value="1"/>
</dbReference>
<dbReference type="OMA" id="NATCVRA"/>
<dbReference type="Pfam" id="PF25058">
    <property type="entry name" value="ARM_TT21"/>
    <property type="match status" value="1"/>
</dbReference>
<reference evidence="10" key="2">
    <citation type="submission" date="2015-02" db="UniProtKB">
        <authorList>
            <consortium name="EnsemblMetazoa"/>
        </authorList>
    </citation>
    <scope>IDENTIFICATION</scope>
</reference>
<feature type="domain" description="Tetratricopeptide repeat protein 21A/21B second ARM" evidence="5">
    <location>
        <begin position="167"/>
        <end position="438"/>
    </location>
</feature>
<dbReference type="Gene3D" id="1.25.40.10">
    <property type="entry name" value="Tetratricopeptide repeat domain"/>
    <property type="match status" value="5"/>
</dbReference>
<dbReference type="Pfam" id="PF25068">
    <property type="entry name" value="ARM_TT21_4th"/>
    <property type="match status" value="1"/>
</dbReference>
<evidence type="ECO:0000259" key="9">
    <source>
        <dbReference type="Pfam" id="PF25068"/>
    </source>
</evidence>
<feature type="domain" description="Tetratricopeptide repeat protein 21A/21B fourth ARM" evidence="9">
    <location>
        <begin position="653"/>
        <end position="803"/>
    </location>
</feature>
<dbReference type="Pfam" id="PF13181">
    <property type="entry name" value="TPR_8"/>
    <property type="match status" value="1"/>
</dbReference>
<dbReference type="PROSITE" id="PS50293">
    <property type="entry name" value="TPR_REGION"/>
    <property type="match status" value="1"/>
</dbReference>
<accession>T1IVS4</accession>
<feature type="domain" description="Tetratricopeptide repeat protein 21A/21B fifth ARM repeats" evidence="8">
    <location>
        <begin position="832"/>
        <end position="940"/>
    </location>
</feature>
<evidence type="ECO:0008006" key="12">
    <source>
        <dbReference type="Google" id="ProtNLM"/>
    </source>
</evidence>
<dbReference type="Pfam" id="PF25063">
    <property type="entry name" value="ARM_TT21_C"/>
    <property type="match status" value="1"/>
</dbReference>
<evidence type="ECO:0000256" key="1">
    <source>
        <dbReference type="ARBA" id="ARBA00010935"/>
    </source>
</evidence>
<keyword evidence="11" id="KW-1185">Reference proteome</keyword>
<dbReference type="AlphaFoldDB" id="T1IVS4"/>
<evidence type="ECO:0000259" key="6">
    <source>
        <dbReference type="Pfam" id="PF25062"/>
    </source>
</evidence>
<evidence type="ECO:0000259" key="5">
    <source>
        <dbReference type="Pfam" id="PF25060"/>
    </source>
</evidence>
<dbReference type="InterPro" id="IPR019734">
    <property type="entry name" value="TPR_rpt"/>
</dbReference>
<evidence type="ECO:0000256" key="3">
    <source>
        <dbReference type="ARBA" id="ARBA00022803"/>
    </source>
</evidence>
<sequence>MNDADILLKAKINYYCREKYYQSMQTTATEGLKKFPGDSVYKFYFGLGLVVEDKEKVAELDLKLKDVRKRASERALYYAGVFLFYTGRYDKAREYIDRMLRLNSLFKEGLIIKGWIELLGSKESRDNKGKAAIQYFDNVLSTADGKKDIDALFGKAKEGNYNEASSKISDFYREMELYEPKNANLFYQTGQLFCRLCGRNTGILQQTFNMTEQAVRLDDQNAEYMTELGYQSLLQLKLKDAVKFYKNATKLDGTSVAALTGIVSCQLVEGQFDTAEQQLEFLREIQMSIGPSAELLYLHAVLAKQRKKSTDEIIRLLDESFHAHVTTFKGLPLGINYYLLLNPDFLLLLVKEYLSYAPTRPLNPGQSVPTVVKQCLAILEPVTKACPGMLDGLYLLAKIKYLMGNAKAAASALQHIIDNVNSTYSDAYLLMAQIQLYQDNYQQASHYLEVGLSYNFEPNLSHDQSTNTKKEGDFEEALKTLDVALNLSGLKSLKAPSARKTRTEISSTDKASIYLELAEIHRLLNQHAEAGKAMEEAKKLFAGTAEEARFTIASAELALGRDDIDAALNLLRSIGSNHPFYMQAREKMADIYLNHKKDKRMFASCYREIIEKFPKNTHAYILLGDAYMSIQEPELAIENYEKALKESPRDTSLASKIGQALIKTHNYGKAINYYNEAIKNDDQSFMRYDLAELYMRLRQYDKADKLLTQTYSNADLSTMINESKSLMLLATVYQKSGNISSAIKTLLKAKEVQSRVLKKASIEQPDIVAEQMTFASKLCTNLAEHASTQKEYDKAIAFYKEAVNCDEKNTQAMLDLAHTYMIVGDLDASQTNLNFFKNDYDSALFHFQQLLDRKPDSFDALARLIELARRMGKFEDVIPYLEHAEHLSSRSVNEPGFNCCKALYEWYIGNPNGALKLFNKARKDNEWGQRAVRCMIEISLNPDNILLGGQMFEDSDPNYDRLDYQEAALNTADKLLKELKTIPGGCDISPLILNNTLLLATRQKSFVEKALNELMEISSNDLFRDHVGVILGIATAYMLSKQVPRARNQLKRIAKNAWNFEDAEDLERSWLLLADIYTQSGKYDMATELLRRVLTHNRSCAKAYEYMGYIMEKEQSYRDAAINYELAWRYSNKANPTIGYKLAFNYMKAKRYVDAIDVSQAVLARYPNYPKIRKDILEKSRSNLRIMQSKNRPENSEFPLQQEIAINLSISAFHL</sequence>
<dbReference type="PANTHER" id="PTHR14699">
    <property type="entry name" value="STI2 PROTEIN-RELATED"/>
    <property type="match status" value="1"/>
</dbReference>
<dbReference type="InterPro" id="IPR040364">
    <property type="entry name" value="TTC21A/TTC21B"/>
</dbReference>
<dbReference type="GO" id="GO:0005929">
    <property type="term" value="C:cilium"/>
    <property type="evidence" value="ECO:0007669"/>
    <property type="project" value="GOC"/>
</dbReference>
<dbReference type="EMBL" id="JH431593">
    <property type="status" value="NOT_ANNOTATED_CDS"/>
    <property type="molecule type" value="Genomic_DNA"/>
</dbReference>
<protein>
    <recommendedName>
        <fullName evidence="12">Tetratricopeptide repeat protein 21B</fullName>
    </recommendedName>
</protein>
<dbReference type="SMART" id="SM00028">
    <property type="entry name" value="TPR"/>
    <property type="match status" value="13"/>
</dbReference>
<dbReference type="PROSITE" id="PS50005">
    <property type="entry name" value="TPR"/>
    <property type="match status" value="3"/>
</dbReference>
<dbReference type="HOGENOM" id="CLU_006149_0_0_1"/>
<evidence type="ECO:0000259" key="7">
    <source>
        <dbReference type="Pfam" id="PF25063"/>
    </source>
</evidence>
<dbReference type="FunFam" id="1.25.40.10:FF:000197">
    <property type="entry name" value="Tetratricopeptide repeat domain 21B"/>
    <property type="match status" value="1"/>
</dbReference>
<feature type="repeat" description="TPR" evidence="4">
    <location>
        <begin position="617"/>
        <end position="650"/>
    </location>
</feature>
<keyword evidence="2" id="KW-0677">Repeat</keyword>
<dbReference type="Pfam" id="PF25062">
    <property type="entry name" value="ARM_TT21_N"/>
    <property type="match status" value="1"/>
</dbReference>
<evidence type="ECO:0000313" key="10">
    <source>
        <dbReference type="EnsemblMetazoa" id="SMAR005275-PA"/>
    </source>
</evidence>
<dbReference type="Proteomes" id="UP000014500">
    <property type="component" value="Unassembled WGS sequence"/>
</dbReference>
<feature type="repeat" description="TPR" evidence="4">
    <location>
        <begin position="1067"/>
        <end position="1100"/>
    </location>
</feature>
<dbReference type="InterPro" id="IPR056834">
    <property type="entry name" value="ARM_TT21_C"/>
</dbReference>
<comment type="similarity">
    <text evidence="1">Belongs to the TTC21 family.</text>
</comment>
<dbReference type="InterPro" id="IPR011990">
    <property type="entry name" value="TPR-like_helical_dom_sf"/>
</dbReference>
<organism evidence="10 11">
    <name type="scientific">Strigamia maritima</name>
    <name type="common">European centipede</name>
    <name type="synonym">Geophilus maritimus</name>
    <dbReference type="NCBI Taxonomy" id="126957"/>
    <lineage>
        <taxon>Eukaryota</taxon>
        <taxon>Metazoa</taxon>
        <taxon>Ecdysozoa</taxon>
        <taxon>Arthropoda</taxon>
        <taxon>Myriapoda</taxon>
        <taxon>Chilopoda</taxon>
        <taxon>Pleurostigmophora</taxon>
        <taxon>Geophilomorpha</taxon>
        <taxon>Linotaeniidae</taxon>
        <taxon>Strigamia</taxon>
    </lineage>
</organism>
<evidence type="ECO:0000256" key="4">
    <source>
        <dbReference type="PROSITE-ProRule" id="PRU00339"/>
    </source>
</evidence>
<dbReference type="GO" id="GO:0030991">
    <property type="term" value="C:intraciliary transport particle A"/>
    <property type="evidence" value="ECO:0007669"/>
    <property type="project" value="TreeGrafter"/>
</dbReference>
<feature type="domain" description="Tetratricopeptide repeat protein 21A/21B C-terminal ARM" evidence="7">
    <location>
        <begin position="971"/>
        <end position="1181"/>
    </location>
</feature>
<dbReference type="PANTHER" id="PTHR14699:SF0">
    <property type="entry name" value="TETRATRICOPEPTIDE REPEAT PROTEIN 21 HOMOLOG"/>
    <property type="match status" value="1"/>
</dbReference>
<dbReference type="InterPro" id="IPR056836">
    <property type="entry name" value="ARM_TT21_4th"/>
</dbReference>